<feature type="domain" description="Myb-like" evidence="5">
    <location>
        <begin position="138"/>
        <end position="190"/>
    </location>
</feature>
<dbReference type="PROSITE" id="PS51294">
    <property type="entry name" value="HTH_MYB"/>
    <property type="match status" value="1"/>
</dbReference>
<keyword evidence="1" id="KW-0805">Transcription regulation</keyword>
<dbReference type="InterPro" id="IPR006447">
    <property type="entry name" value="Myb_dom_plants"/>
</dbReference>
<comment type="caution">
    <text evidence="8">The sequence shown here is derived from an EMBL/GenBank/DDBJ whole genome shotgun (WGS) entry which is preliminary data.</text>
</comment>
<dbReference type="SMART" id="SM00717">
    <property type="entry name" value="SANT"/>
    <property type="match status" value="1"/>
</dbReference>
<dbReference type="Pfam" id="PF00249">
    <property type="entry name" value="Myb_DNA-binding"/>
    <property type="match status" value="1"/>
</dbReference>
<dbReference type="EMBL" id="JACEFO010001653">
    <property type="protein sequence ID" value="KAF8725839.1"/>
    <property type="molecule type" value="Genomic_DNA"/>
</dbReference>
<dbReference type="InterPro" id="IPR017884">
    <property type="entry name" value="SANT_dom"/>
</dbReference>
<evidence type="ECO:0000313" key="9">
    <source>
        <dbReference type="Proteomes" id="UP000636709"/>
    </source>
</evidence>
<dbReference type="SUPFAM" id="SSF46689">
    <property type="entry name" value="Homeodomain-like"/>
    <property type="match status" value="1"/>
</dbReference>
<dbReference type="InterPro" id="IPR056195">
    <property type="entry name" value="HTH_70"/>
</dbReference>
<dbReference type="PANTHER" id="PTHR44042:SF11">
    <property type="entry name" value="OS06G0173800 PROTEIN"/>
    <property type="match status" value="1"/>
</dbReference>
<dbReference type="InterPro" id="IPR009057">
    <property type="entry name" value="Homeodomain-like_sf"/>
</dbReference>
<dbReference type="AlphaFoldDB" id="A0A835KBN1"/>
<evidence type="ECO:0000313" key="8">
    <source>
        <dbReference type="EMBL" id="KAF8725839.1"/>
    </source>
</evidence>
<evidence type="ECO:0000256" key="4">
    <source>
        <dbReference type="ARBA" id="ARBA00023242"/>
    </source>
</evidence>
<organism evidence="8 9">
    <name type="scientific">Digitaria exilis</name>
    <dbReference type="NCBI Taxonomy" id="1010633"/>
    <lineage>
        <taxon>Eukaryota</taxon>
        <taxon>Viridiplantae</taxon>
        <taxon>Streptophyta</taxon>
        <taxon>Embryophyta</taxon>
        <taxon>Tracheophyta</taxon>
        <taxon>Spermatophyta</taxon>
        <taxon>Magnoliopsida</taxon>
        <taxon>Liliopsida</taxon>
        <taxon>Poales</taxon>
        <taxon>Poaceae</taxon>
        <taxon>PACMAD clade</taxon>
        <taxon>Panicoideae</taxon>
        <taxon>Panicodae</taxon>
        <taxon>Paniceae</taxon>
        <taxon>Anthephorinae</taxon>
        <taxon>Digitaria</taxon>
    </lineage>
</organism>
<evidence type="ECO:0000259" key="5">
    <source>
        <dbReference type="PROSITE" id="PS50090"/>
    </source>
</evidence>
<dbReference type="NCBIfam" id="TIGR01557">
    <property type="entry name" value="myb_SHAQKYF"/>
    <property type="match status" value="1"/>
</dbReference>
<dbReference type="OrthoDB" id="118550at2759"/>
<accession>A0A835KBN1</accession>
<sequence length="276" mass="31679">MDPMFNAEWSASEIKLMKAIIAYHDANNSYANGTSKKGTDDILDELQARFSWKEKHQVTDLYVELVVEMMQAKPNDDNQPMKATSDLVNDNFGLHVEDPAIEDSMDVSLGYLMNDTESMRMVEKAPRRQVAAIPREKRQNKDRTFWTMQEHRNFLRGLEVYGRGSWKNISRSFVTTKTPVQISSHAQKYFLRLGCPTGKQRYSINDVSLHDFEPWRPQNHSSGWEALSFSSSSNNPTNNYGSRASQESSSQAATWARSQQIRGGFLPQQWMYMGNM</sequence>
<evidence type="ECO:0000259" key="6">
    <source>
        <dbReference type="PROSITE" id="PS51293"/>
    </source>
</evidence>
<dbReference type="InterPro" id="IPR001005">
    <property type="entry name" value="SANT/Myb"/>
</dbReference>
<keyword evidence="9" id="KW-1185">Reference proteome</keyword>
<dbReference type="GO" id="GO:0003677">
    <property type="term" value="F:DNA binding"/>
    <property type="evidence" value="ECO:0007669"/>
    <property type="project" value="UniProtKB-KW"/>
</dbReference>
<dbReference type="InterPro" id="IPR017930">
    <property type="entry name" value="Myb_dom"/>
</dbReference>
<dbReference type="Gramene" id="Dexi3B01G0011090.1">
    <property type="protein sequence ID" value="Dexi3B01G0011090.1:cds"/>
    <property type="gene ID" value="Dexi3B01G0011090"/>
</dbReference>
<protein>
    <submittedName>
        <fullName evidence="8">Uncharacterized protein</fullName>
    </submittedName>
</protein>
<name>A0A835KBN1_9POAL</name>
<evidence type="ECO:0000256" key="3">
    <source>
        <dbReference type="ARBA" id="ARBA00023163"/>
    </source>
</evidence>
<feature type="domain" description="SANT" evidence="6">
    <location>
        <begin position="146"/>
        <end position="194"/>
    </location>
</feature>
<feature type="domain" description="HTH myb-type" evidence="7">
    <location>
        <begin position="138"/>
        <end position="194"/>
    </location>
</feature>
<evidence type="ECO:0000259" key="7">
    <source>
        <dbReference type="PROSITE" id="PS51294"/>
    </source>
</evidence>
<keyword evidence="2" id="KW-0238">DNA-binding</keyword>
<dbReference type="PROSITE" id="PS51293">
    <property type="entry name" value="SANT"/>
    <property type="match status" value="1"/>
</dbReference>
<keyword evidence="3" id="KW-0804">Transcription</keyword>
<dbReference type="Pfam" id="PF23671">
    <property type="entry name" value="HTH_70"/>
    <property type="match status" value="1"/>
</dbReference>
<keyword evidence="4" id="KW-0539">Nucleus</keyword>
<evidence type="ECO:0000256" key="2">
    <source>
        <dbReference type="ARBA" id="ARBA00023125"/>
    </source>
</evidence>
<dbReference type="PROSITE" id="PS50090">
    <property type="entry name" value="MYB_LIKE"/>
    <property type="match status" value="1"/>
</dbReference>
<dbReference type="Gene3D" id="1.10.10.60">
    <property type="entry name" value="Homeodomain-like"/>
    <property type="match status" value="1"/>
</dbReference>
<dbReference type="Proteomes" id="UP000636709">
    <property type="component" value="Unassembled WGS sequence"/>
</dbReference>
<dbReference type="CDD" id="cd00167">
    <property type="entry name" value="SANT"/>
    <property type="match status" value="1"/>
</dbReference>
<gene>
    <name evidence="8" type="ORF">HU200_020400</name>
</gene>
<proteinExistence type="predicted"/>
<reference evidence="8" key="1">
    <citation type="submission" date="2020-07" db="EMBL/GenBank/DDBJ databases">
        <title>Genome sequence and genetic diversity analysis of an under-domesticated orphan crop, white fonio (Digitaria exilis).</title>
        <authorList>
            <person name="Bennetzen J.L."/>
            <person name="Chen S."/>
            <person name="Ma X."/>
            <person name="Wang X."/>
            <person name="Yssel A.E.J."/>
            <person name="Chaluvadi S.R."/>
            <person name="Johnson M."/>
            <person name="Gangashetty P."/>
            <person name="Hamidou F."/>
            <person name="Sanogo M.D."/>
            <person name="Zwaenepoel A."/>
            <person name="Wallace J."/>
            <person name="Van De Peer Y."/>
            <person name="Van Deynze A."/>
        </authorList>
    </citation>
    <scope>NUCLEOTIDE SEQUENCE</scope>
    <source>
        <tissue evidence="8">Leaves</tissue>
    </source>
</reference>
<evidence type="ECO:0000256" key="1">
    <source>
        <dbReference type="ARBA" id="ARBA00023015"/>
    </source>
</evidence>
<dbReference type="PANTHER" id="PTHR44042">
    <property type="entry name" value="DUPLICATED HOMEODOMAIN-LIKE SUPERFAMILY PROTEIN-RELATED"/>
    <property type="match status" value="1"/>
</dbReference>